<dbReference type="AlphaFoldDB" id="A0A4Y3RI22"/>
<dbReference type="Proteomes" id="UP000315226">
    <property type="component" value="Unassembled WGS sequence"/>
</dbReference>
<sequence>MSFVVFNTAGDAGADRVWEAAYRTLGLPMLAVPVESGMLGAQARAGYVKWVLDAALIGLAALVLAGMVGAASVFDDQARGLGPIAPFRNDRRFYVQVAFWNLAVPLAVVGVGAGAATYVLGQMLLSIGDGGELSAGLVATGSLLIALGGLVVAVVCGEIAVRRARTWRPTGD</sequence>
<evidence type="ECO:0000313" key="3">
    <source>
        <dbReference type="Proteomes" id="UP000315226"/>
    </source>
</evidence>
<dbReference type="EMBL" id="BJMN01000018">
    <property type="protein sequence ID" value="GEB57396.1"/>
    <property type="molecule type" value="Genomic_DNA"/>
</dbReference>
<keyword evidence="1" id="KW-0472">Membrane</keyword>
<gene>
    <name evidence="2" type="ORF">SGA01_30010</name>
</gene>
<evidence type="ECO:0000313" key="2">
    <source>
        <dbReference type="EMBL" id="GEB57396.1"/>
    </source>
</evidence>
<organism evidence="2 3">
    <name type="scientific">Streptomyces gardneri</name>
    <dbReference type="NCBI Taxonomy" id="66892"/>
    <lineage>
        <taxon>Bacteria</taxon>
        <taxon>Bacillati</taxon>
        <taxon>Actinomycetota</taxon>
        <taxon>Actinomycetes</taxon>
        <taxon>Kitasatosporales</taxon>
        <taxon>Streptomycetaceae</taxon>
        <taxon>Streptomyces</taxon>
    </lineage>
</organism>
<dbReference type="RefSeq" id="WP_141296960.1">
    <property type="nucleotide sequence ID" value="NZ_BJMN01000018.1"/>
</dbReference>
<proteinExistence type="predicted"/>
<name>A0A4Y3RI22_9ACTN</name>
<evidence type="ECO:0000256" key="1">
    <source>
        <dbReference type="SAM" id="Phobius"/>
    </source>
</evidence>
<feature type="transmembrane region" description="Helical" evidence="1">
    <location>
        <begin position="133"/>
        <end position="161"/>
    </location>
</feature>
<feature type="transmembrane region" description="Helical" evidence="1">
    <location>
        <begin position="54"/>
        <end position="74"/>
    </location>
</feature>
<reference evidence="2 3" key="1">
    <citation type="submission" date="2019-06" db="EMBL/GenBank/DDBJ databases">
        <title>Whole genome shotgun sequence of Streptomyces gardneri NBRC 12865.</title>
        <authorList>
            <person name="Hosoyama A."/>
            <person name="Uohara A."/>
            <person name="Ohji S."/>
            <person name="Ichikawa N."/>
        </authorList>
    </citation>
    <scope>NUCLEOTIDE SEQUENCE [LARGE SCALE GENOMIC DNA]</scope>
    <source>
        <strain evidence="2 3">NBRC 12865</strain>
    </source>
</reference>
<keyword evidence="3" id="KW-1185">Reference proteome</keyword>
<dbReference type="OrthoDB" id="3258069at2"/>
<feature type="transmembrane region" description="Helical" evidence="1">
    <location>
        <begin position="94"/>
        <end position="121"/>
    </location>
</feature>
<protein>
    <submittedName>
        <fullName evidence="2">Uncharacterized protein</fullName>
    </submittedName>
</protein>
<accession>A0A4Y3RI22</accession>
<comment type="caution">
    <text evidence="2">The sequence shown here is derived from an EMBL/GenBank/DDBJ whole genome shotgun (WGS) entry which is preliminary data.</text>
</comment>
<keyword evidence="1" id="KW-1133">Transmembrane helix</keyword>
<keyword evidence="1" id="KW-0812">Transmembrane</keyword>